<dbReference type="PANTHER" id="PTHR43280">
    <property type="entry name" value="ARAC-FAMILY TRANSCRIPTIONAL REGULATOR"/>
    <property type="match status" value="1"/>
</dbReference>
<dbReference type="Pfam" id="PF12833">
    <property type="entry name" value="HTH_18"/>
    <property type="match status" value="1"/>
</dbReference>
<dbReference type="PROSITE" id="PS00041">
    <property type="entry name" value="HTH_ARAC_FAMILY_1"/>
    <property type="match status" value="1"/>
</dbReference>
<dbReference type="SUPFAM" id="SSF51215">
    <property type="entry name" value="Regulatory protein AraC"/>
    <property type="match status" value="1"/>
</dbReference>
<dbReference type="GO" id="GO:0003700">
    <property type="term" value="F:DNA-binding transcription factor activity"/>
    <property type="evidence" value="ECO:0007669"/>
    <property type="project" value="InterPro"/>
</dbReference>
<dbReference type="Proteomes" id="UP000241507">
    <property type="component" value="Chromosome"/>
</dbReference>
<reference evidence="6" key="1">
    <citation type="submission" date="2018-03" db="EMBL/GenBank/DDBJ databases">
        <title>Gramella fulva sp. nov., isolated from a dry surface of tidal flat.</title>
        <authorList>
            <person name="Hwang S.H."/>
            <person name="Hwang W.M."/>
            <person name="Kang K."/>
            <person name="Ahn T.-Y."/>
        </authorList>
    </citation>
    <scope>NUCLEOTIDE SEQUENCE [LARGE SCALE GENOMIC DNA]</scope>
    <source>
        <strain evidence="6">SH35</strain>
    </source>
</reference>
<dbReference type="InterPro" id="IPR018062">
    <property type="entry name" value="HTH_AraC-typ_CS"/>
</dbReference>
<accession>A0A2R3Z9X7</accession>
<dbReference type="AlphaFoldDB" id="A0A2R3Z9X7"/>
<keyword evidence="6" id="KW-1185">Reference proteome</keyword>
<protein>
    <submittedName>
        <fullName evidence="5">AraC family transcriptional regulator</fullName>
    </submittedName>
</protein>
<dbReference type="SMART" id="SM00342">
    <property type="entry name" value="HTH_ARAC"/>
    <property type="match status" value="1"/>
</dbReference>
<keyword evidence="1" id="KW-0805">Transcription regulation</keyword>
<evidence type="ECO:0000256" key="2">
    <source>
        <dbReference type="ARBA" id="ARBA00023125"/>
    </source>
</evidence>
<dbReference type="InterPro" id="IPR018060">
    <property type="entry name" value="HTH_AraC"/>
</dbReference>
<dbReference type="EMBL" id="CP028136">
    <property type="protein sequence ID" value="AVR46994.1"/>
    <property type="molecule type" value="Genomic_DNA"/>
</dbReference>
<evidence type="ECO:0000313" key="6">
    <source>
        <dbReference type="Proteomes" id="UP000241507"/>
    </source>
</evidence>
<proteinExistence type="predicted"/>
<dbReference type="InterPro" id="IPR003313">
    <property type="entry name" value="AraC-bd"/>
</dbReference>
<dbReference type="InterPro" id="IPR009057">
    <property type="entry name" value="Homeodomain-like_sf"/>
</dbReference>
<organism evidence="5 6">
    <name type="scientific">Christiangramia fulva</name>
    <dbReference type="NCBI Taxonomy" id="2126553"/>
    <lineage>
        <taxon>Bacteria</taxon>
        <taxon>Pseudomonadati</taxon>
        <taxon>Bacteroidota</taxon>
        <taxon>Flavobacteriia</taxon>
        <taxon>Flavobacteriales</taxon>
        <taxon>Flavobacteriaceae</taxon>
        <taxon>Christiangramia</taxon>
    </lineage>
</organism>
<dbReference type="Pfam" id="PF02311">
    <property type="entry name" value="AraC_binding"/>
    <property type="match status" value="1"/>
</dbReference>
<keyword evidence="3" id="KW-0804">Transcription</keyword>
<name>A0A2R3Z9X7_9FLAO</name>
<dbReference type="GO" id="GO:0043565">
    <property type="term" value="F:sequence-specific DNA binding"/>
    <property type="evidence" value="ECO:0007669"/>
    <property type="project" value="InterPro"/>
</dbReference>
<dbReference type="Gene3D" id="1.10.10.60">
    <property type="entry name" value="Homeodomain-like"/>
    <property type="match status" value="2"/>
</dbReference>
<gene>
    <name evidence="5" type="ORF">C7S20_18035</name>
</gene>
<dbReference type="CDD" id="cd06986">
    <property type="entry name" value="cupin_MmsR-like_N"/>
    <property type="match status" value="1"/>
</dbReference>
<feature type="domain" description="HTH araC/xylS-type" evidence="4">
    <location>
        <begin position="243"/>
        <end position="341"/>
    </location>
</feature>
<dbReference type="SUPFAM" id="SSF46689">
    <property type="entry name" value="Homeodomain-like"/>
    <property type="match status" value="2"/>
</dbReference>
<sequence length="347" mass="40458">MSRTLRLFKNNELIKNSKQRFNNLLLMDESMIGRKNIKIFILKKDLDSTEPIDGKTDSFYGARSVVMTKRQLSMIKKNPLIRGLYISDIGFYPHARNHYRKRKNGVSENILIYCIEGAGSISTSNGVQQLKPNEYFIIPAYEPHKYWASSRIPWSIYWIHFGGLHSFLFKEFFSKLRSIDPNAEARINDRINLFNELLTTLESGFSIQNLNYANLSLNNLLASFFFVETYRMVKGYRSSNPVDQCILFMQKNICKNLRISDFAKHVNLSESHFSMIFKNQTGSSPLEYFINVKMQEAIRLLTNQSLKIKEVAYILGYNDPYYFTRIFTKHIGSSPSSFIKISKRKMK</sequence>
<keyword evidence="2" id="KW-0238">DNA-binding</keyword>
<evidence type="ECO:0000256" key="1">
    <source>
        <dbReference type="ARBA" id="ARBA00023015"/>
    </source>
</evidence>
<evidence type="ECO:0000256" key="3">
    <source>
        <dbReference type="ARBA" id="ARBA00023163"/>
    </source>
</evidence>
<dbReference type="Gene3D" id="2.60.120.280">
    <property type="entry name" value="Regulatory protein AraC"/>
    <property type="match status" value="1"/>
</dbReference>
<dbReference type="KEGG" id="grs:C7S20_18035"/>
<dbReference type="InterPro" id="IPR037923">
    <property type="entry name" value="HTH-like"/>
</dbReference>
<dbReference type="PROSITE" id="PS01124">
    <property type="entry name" value="HTH_ARAC_FAMILY_2"/>
    <property type="match status" value="1"/>
</dbReference>
<evidence type="ECO:0000313" key="5">
    <source>
        <dbReference type="EMBL" id="AVR46994.1"/>
    </source>
</evidence>
<evidence type="ECO:0000259" key="4">
    <source>
        <dbReference type="PROSITE" id="PS01124"/>
    </source>
</evidence>
<dbReference type="PANTHER" id="PTHR43280:SF30">
    <property type="entry name" value="MMSAB OPERON REGULATORY PROTEIN"/>
    <property type="match status" value="1"/>
</dbReference>